<keyword evidence="1" id="KW-0732">Signal</keyword>
<accession>A0A6I1WW55</accession>
<feature type="chain" id="PRO_5036386000" evidence="1">
    <location>
        <begin position="24"/>
        <end position="99"/>
    </location>
</feature>
<dbReference type="EMBL" id="WIWF01000192">
    <property type="protein sequence ID" value="MQT77813.1"/>
    <property type="molecule type" value="Genomic_DNA"/>
</dbReference>
<protein>
    <submittedName>
        <fullName evidence="3">Uncharacterized protein</fullName>
    </submittedName>
</protein>
<evidence type="ECO:0000313" key="4">
    <source>
        <dbReference type="Proteomes" id="UP000447574"/>
    </source>
</evidence>
<name>A0A6I1WW55_9PSED</name>
<evidence type="ECO:0000313" key="2">
    <source>
        <dbReference type="EMBL" id="MQT77813.1"/>
    </source>
</evidence>
<dbReference type="Proteomes" id="UP000466863">
    <property type="component" value="Unassembled WGS sequence"/>
</dbReference>
<dbReference type="EMBL" id="WIVV01000177">
    <property type="protein sequence ID" value="MQU45607.1"/>
    <property type="molecule type" value="Genomic_DNA"/>
</dbReference>
<gene>
    <name evidence="3" type="ORF">GHO28_24345</name>
    <name evidence="2" type="ORF">GHO37_26570</name>
</gene>
<evidence type="ECO:0000256" key="1">
    <source>
        <dbReference type="SAM" id="SignalP"/>
    </source>
</evidence>
<reference evidence="4 5" key="1">
    <citation type="submission" date="2019-10" db="EMBL/GenBank/DDBJ databases">
        <title>Evaluation of single-gene subtyping targets for Pseudomonas.</title>
        <authorList>
            <person name="Reichler S.J."/>
            <person name="Orsi R.H."/>
            <person name="Wiedmann M."/>
            <person name="Martin N.H."/>
            <person name="Murphy S.I."/>
        </authorList>
    </citation>
    <scope>NUCLEOTIDE SEQUENCE [LARGE SCALE GENOMIC DNA]</scope>
    <source>
        <strain evidence="3 5">FSL R10-1876</strain>
        <strain evidence="2 4">FSL R10-2932</strain>
    </source>
</reference>
<feature type="signal peptide" evidence="1">
    <location>
        <begin position="1"/>
        <end position="23"/>
    </location>
</feature>
<dbReference type="AlphaFoldDB" id="A0A6I1WW55"/>
<sequence length="99" mass="10965">MALSTRLFVAFSLSVLVTTPATASASASANSSDWTEAEVKRLPGNGPYLYKDCITPFSGHWVQTLPFRSTYSTAEELMANTPFKQCVKFGWSSYHQFET</sequence>
<organism evidence="3 5">
    <name type="scientific">Pseudomonas helleri</name>
    <dbReference type="NCBI Taxonomy" id="1608996"/>
    <lineage>
        <taxon>Bacteria</taxon>
        <taxon>Pseudomonadati</taxon>
        <taxon>Pseudomonadota</taxon>
        <taxon>Gammaproteobacteria</taxon>
        <taxon>Pseudomonadales</taxon>
        <taxon>Pseudomonadaceae</taxon>
        <taxon>Pseudomonas</taxon>
    </lineage>
</organism>
<dbReference type="Proteomes" id="UP000447574">
    <property type="component" value="Unassembled WGS sequence"/>
</dbReference>
<evidence type="ECO:0000313" key="5">
    <source>
        <dbReference type="Proteomes" id="UP000466863"/>
    </source>
</evidence>
<comment type="caution">
    <text evidence="3">The sequence shown here is derived from an EMBL/GenBank/DDBJ whole genome shotgun (WGS) entry which is preliminary data.</text>
</comment>
<evidence type="ECO:0000313" key="3">
    <source>
        <dbReference type="EMBL" id="MQU45607.1"/>
    </source>
</evidence>
<dbReference type="RefSeq" id="WP_153357412.1">
    <property type="nucleotide sequence ID" value="NZ_JBQQFY010000053.1"/>
</dbReference>
<proteinExistence type="predicted"/>